<dbReference type="InterPro" id="IPR010173">
    <property type="entry name" value="CRISPR-assoc_Csm5"/>
</dbReference>
<evidence type="ECO:0000313" key="2">
    <source>
        <dbReference type="EMBL" id="KKN32132.1"/>
    </source>
</evidence>
<comment type="caution">
    <text evidence="2">The sequence shown here is derived from an EMBL/GenBank/DDBJ whole genome shotgun (WGS) entry which is preliminary data.</text>
</comment>
<reference evidence="2" key="1">
    <citation type="journal article" date="2015" name="Nature">
        <title>Complex archaea that bridge the gap between prokaryotes and eukaryotes.</title>
        <authorList>
            <person name="Spang A."/>
            <person name="Saw J.H."/>
            <person name="Jorgensen S.L."/>
            <person name="Zaremba-Niedzwiedzka K."/>
            <person name="Martijn J."/>
            <person name="Lind A.E."/>
            <person name="van Eijk R."/>
            <person name="Schleper C."/>
            <person name="Guy L."/>
            <person name="Ettema T.J."/>
        </authorList>
    </citation>
    <scope>NUCLEOTIDE SEQUENCE</scope>
</reference>
<name>A0A0F9Q5D0_9ZZZZ</name>
<protein>
    <submittedName>
        <fullName evidence="2">Uncharacterized protein</fullName>
    </submittedName>
</protein>
<dbReference type="NCBIfam" id="TIGR01899">
    <property type="entry name" value="cas_TM1807_csm5"/>
    <property type="match status" value="1"/>
</dbReference>
<sequence>MEKYPREKERIIEGLLSYFNDREITRFIQSDGKTDLFRALIVSDQKLKDDLFSIKIEETTVYHLKDRQPTIPIFNEILDMGFESEGSIKINRKLVESGNLISGFFDLSSENLIKAINSFSETIINYELRIFKEQKDSNLERVIKFYEDLRDELTRLNHGECILRLGQGSSALGITLFLNFSDNREIVRKFKGIEIIHFNQPDRKNSRYAVAKQGRLLILVDRNSRNRPLINETWLCSVKSTRGNFKYVSLIERVTPSLDIESRGDLLYPLTRKFAVSTANNFLPFGWIKMIWK</sequence>
<dbReference type="AlphaFoldDB" id="A0A0F9Q5D0"/>
<dbReference type="PANTHER" id="PTHR38007">
    <property type="entry name" value="CRISPR SYSTEM CMS PROTEIN CSM5"/>
    <property type="match status" value="1"/>
</dbReference>
<dbReference type="EMBL" id="LAZR01002275">
    <property type="protein sequence ID" value="KKN32132.1"/>
    <property type="molecule type" value="Genomic_DNA"/>
</dbReference>
<dbReference type="GO" id="GO:0003723">
    <property type="term" value="F:RNA binding"/>
    <property type="evidence" value="ECO:0007669"/>
    <property type="project" value="UniProtKB-KW"/>
</dbReference>
<dbReference type="PANTHER" id="PTHR38007:SF1">
    <property type="entry name" value="CRISPR SYSTEM CMS PROTEIN CSM5"/>
    <property type="match status" value="1"/>
</dbReference>
<organism evidence="2">
    <name type="scientific">marine sediment metagenome</name>
    <dbReference type="NCBI Taxonomy" id="412755"/>
    <lineage>
        <taxon>unclassified sequences</taxon>
        <taxon>metagenomes</taxon>
        <taxon>ecological metagenomes</taxon>
    </lineage>
</organism>
<evidence type="ECO:0000256" key="1">
    <source>
        <dbReference type="ARBA" id="ARBA00022884"/>
    </source>
</evidence>
<accession>A0A0F9Q5D0</accession>
<proteinExistence type="predicted"/>
<keyword evidence="1" id="KW-0694">RNA-binding</keyword>
<gene>
    <name evidence="2" type="ORF">LCGC14_0816980</name>
</gene>